<proteinExistence type="predicted"/>
<evidence type="ECO:0008006" key="2">
    <source>
        <dbReference type="Google" id="ProtNLM"/>
    </source>
</evidence>
<reference evidence="1" key="1">
    <citation type="submission" date="2018-06" db="EMBL/GenBank/DDBJ databases">
        <authorList>
            <person name="Zhirakovskaya E."/>
        </authorList>
    </citation>
    <scope>NUCLEOTIDE SEQUENCE</scope>
</reference>
<dbReference type="InterPro" id="IPR036583">
    <property type="entry name" value="23S_rRNA_IVS_sf"/>
</dbReference>
<gene>
    <name evidence="1" type="ORF">MNBD_BACTEROID05-1316</name>
</gene>
<dbReference type="Gene3D" id="1.20.1440.60">
    <property type="entry name" value="23S rRNA-intervening sequence"/>
    <property type="match status" value="1"/>
</dbReference>
<dbReference type="AlphaFoldDB" id="A0A3B0T3V3"/>
<dbReference type="InterPro" id="IPR012657">
    <property type="entry name" value="23S_rRNA-intervening_sequence"/>
</dbReference>
<dbReference type="Pfam" id="PF05635">
    <property type="entry name" value="23S_rRNA_IVP"/>
    <property type="match status" value="1"/>
</dbReference>
<dbReference type="SUPFAM" id="SSF158446">
    <property type="entry name" value="IVS-encoded protein-like"/>
    <property type="match status" value="1"/>
</dbReference>
<accession>A0A3B0T3V3</accession>
<protein>
    <recommendedName>
        <fullName evidence="2">Four helix bundle protein</fullName>
    </recommendedName>
</protein>
<sequence length="122" mass="14240">MQASKVFFDFERLDVYQKSLNFTNKVFEISSSFRREIQYSIGDQFRRAALSVCNNIAEGSRKTGKSKNQFYGYALDSDRECIPMISISLTQGQIESIQEDYLRKECVSITKMLYRLINSIKY</sequence>
<name>A0A3B0T3V3_9ZZZZ</name>
<dbReference type="PANTHER" id="PTHR38471:SF2">
    <property type="entry name" value="FOUR HELIX BUNDLE PROTEIN"/>
    <property type="match status" value="1"/>
</dbReference>
<dbReference type="PANTHER" id="PTHR38471">
    <property type="entry name" value="FOUR HELIX BUNDLE PROTEIN"/>
    <property type="match status" value="1"/>
</dbReference>
<dbReference type="NCBIfam" id="TIGR02436">
    <property type="entry name" value="four helix bundle protein"/>
    <property type="match status" value="1"/>
</dbReference>
<dbReference type="EMBL" id="UOEN01000032">
    <property type="protein sequence ID" value="VAW11610.1"/>
    <property type="molecule type" value="Genomic_DNA"/>
</dbReference>
<organism evidence="1">
    <name type="scientific">hydrothermal vent metagenome</name>
    <dbReference type="NCBI Taxonomy" id="652676"/>
    <lineage>
        <taxon>unclassified sequences</taxon>
        <taxon>metagenomes</taxon>
        <taxon>ecological metagenomes</taxon>
    </lineage>
</organism>
<evidence type="ECO:0000313" key="1">
    <source>
        <dbReference type="EMBL" id="VAW11610.1"/>
    </source>
</evidence>
<dbReference type="CDD" id="cd16377">
    <property type="entry name" value="23S_rRNA_IVP_like"/>
    <property type="match status" value="1"/>
</dbReference>